<reference evidence="3 4" key="1">
    <citation type="submission" date="2014-10" db="EMBL/GenBank/DDBJ databases">
        <title>Draft genome of the hookworm Ancylostoma caninum.</title>
        <authorList>
            <person name="Mitreva M."/>
        </authorList>
    </citation>
    <scope>NUCLEOTIDE SEQUENCE [LARGE SCALE GENOMIC DNA]</scope>
    <source>
        <strain evidence="3 4">Baltimore</strain>
    </source>
</reference>
<evidence type="ECO:0000313" key="3">
    <source>
        <dbReference type="EMBL" id="RCN49071.1"/>
    </source>
</evidence>
<proteinExistence type="predicted"/>
<evidence type="ECO:0000256" key="2">
    <source>
        <dbReference type="SAM" id="Phobius"/>
    </source>
</evidence>
<evidence type="ECO:0000313" key="4">
    <source>
        <dbReference type="Proteomes" id="UP000252519"/>
    </source>
</evidence>
<name>A0A368GXJ5_ANCCA</name>
<protein>
    <recommendedName>
        <fullName evidence="5">Acyltransferase 3 domain-containing protein</fullName>
    </recommendedName>
</protein>
<dbReference type="GO" id="GO:0016020">
    <property type="term" value="C:membrane"/>
    <property type="evidence" value="ECO:0007669"/>
    <property type="project" value="TreeGrafter"/>
</dbReference>
<keyword evidence="2" id="KW-0472">Membrane</keyword>
<dbReference type="OrthoDB" id="5819582at2759"/>
<dbReference type="AlphaFoldDB" id="A0A368GXJ5"/>
<feature type="transmembrane region" description="Helical" evidence="2">
    <location>
        <begin position="113"/>
        <end position="135"/>
    </location>
</feature>
<gene>
    <name evidence="3" type="ORF">ANCCAN_04816</name>
</gene>
<keyword evidence="4" id="KW-1185">Reference proteome</keyword>
<evidence type="ECO:0008006" key="5">
    <source>
        <dbReference type="Google" id="ProtNLM"/>
    </source>
</evidence>
<evidence type="ECO:0000256" key="1">
    <source>
        <dbReference type="SAM" id="MobiDB-lite"/>
    </source>
</evidence>
<dbReference type="EMBL" id="JOJR01000038">
    <property type="protein sequence ID" value="RCN49071.1"/>
    <property type="molecule type" value="Genomic_DNA"/>
</dbReference>
<feature type="compositionally biased region" description="Polar residues" evidence="1">
    <location>
        <begin position="1"/>
        <end position="13"/>
    </location>
</feature>
<feature type="transmembrane region" description="Helical" evidence="2">
    <location>
        <begin position="86"/>
        <end position="106"/>
    </location>
</feature>
<comment type="caution">
    <text evidence="3">The sequence shown here is derived from an EMBL/GenBank/DDBJ whole genome shotgun (WGS) entry which is preliminary data.</text>
</comment>
<organism evidence="3 4">
    <name type="scientific">Ancylostoma caninum</name>
    <name type="common">Dog hookworm</name>
    <dbReference type="NCBI Taxonomy" id="29170"/>
    <lineage>
        <taxon>Eukaryota</taxon>
        <taxon>Metazoa</taxon>
        <taxon>Ecdysozoa</taxon>
        <taxon>Nematoda</taxon>
        <taxon>Chromadorea</taxon>
        <taxon>Rhabditida</taxon>
        <taxon>Rhabditina</taxon>
        <taxon>Rhabditomorpha</taxon>
        <taxon>Strongyloidea</taxon>
        <taxon>Ancylostomatidae</taxon>
        <taxon>Ancylostomatinae</taxon>
        <taxon>Ancylostoma</taxon>
    </lineage>
</organism>
<dbReference type="Proteomes" id="UP000252519">
    <property type="component" value="Unassembled WGS sequence"/>
</dbReference>
<dbReference type="PANTHER" id="PTHR23028">
    <property type="entry name" value="ACETYLTRANSFERASE"/>
    <property type="match status" value="1"/>
</dbReference>
<keyword evidence="2" id="KW-1133">Transmembrane helix</keyword>
<dbReference type="InterPro" id="IPR050879">
    <property type="entry name" value="Acyltransferase_3"/>
</dbReference>
<sequence>MSESDQCATNTVEHQPLREGSESSKYGDFAREANNIRNSNSDDMHESRTSFKRGMKCMWSQTLFHCLLILLIALTFSMFILRAHSLRLSVTLVMGLVLALGSTYPCDILTQRWIVYLGDISYALYLVHWPAYVWMKFHCDRNLGGMLNLL</sequence>
<dbReference type="PANTHER" id="PTHR23028:SF53">
    <property type="entry name" value="ACYL_TRANSF_3 DOMAIN-CONTAINING PROTEIN"/>
    <property type="match status" value="1"/>
</dbReference>
<feature type="region of interest" description="Disordered" evidence="1">
    <location>
        <begin position="1"/>
        <end position="24"/>
    </location>
</feature>
<keyword evidence="2" id="KW-0812">Transmembrane</keyword>
<feature type="transmembrane region" description="Helical" evidence="2">
    <location>
        <begin position="62"/>
        <end position="80"/>
    </location>
</feature>
<dbReference type="GO" id="GO:0000271">
    <property type="term" value="P:polysaccharide biosynthetic process"/>
    <property type="evidence" value="ECO:0007669"/>
    <property type="project" value="TreeGrafter"/>
</dbReference>
<accession>A0A368GXJ5</accession>